<feature type="transmembrane region" description="Helical" evidence="6">
    <location>
        <begin position="242"/>
        <end position="266"/>
    </location>
</feature>
<evidence type="ECO:0000259" key="7">
    <source>
        <dbReference type="Pfam" id="PF03553"/>
    </source>
</evidence>
<sequence length="507" mass="54584">MEYGLLSLTPAIVTIIVALATRKVAFALFMGIVGGAIVAGSFTFAGFFEHMWEYLLVSFTEPERLKIVLFILLIGGLLEIINRSGGYGKFAATLSKKLNSPRKSRLSTWGLSMTLFFDDYANVLISGASMREINIRNKVTPAMLAYIVDVVAIMASIMIISTWASFEGSVMAEAGAEVGVEKSISLFFIESIPFHMYTVLAIFLTFLVALTGKWFGYRLDTAPLPDITAEKNRGNSVRIYHVLAPILTLLGFAIASMFAVGSAILIRSNEPLTMINILGSAPSVDLLILSTIVAISVAVWLTKKDKLLNFSKIGKGFLNGTKGMVGVSLVILLATGLSAVSETLGTGEFITGSVADYISPEMLLFIIFVVSMLITVATGFSWSSMAIVMPIAFQMAMANGMEASLPAISAAVITGAVSGEHIIPFSEKAVMSSAATKIAPVYHIKTMFFQTITAFLAAGAGYILLGHGWPLWSAYLLPATFVVILHFLFARRNRIASTATHDKKNAQ</sequence>
<evidence type="ECO:0000256" key="2">
    <source>
        <dbReference type="ARBA" id="ARBA00022475"/>
    </source>
</evidence>
<reference evidence="8 9" key="1">
    <citation type="submission" date="2015-11" db="EMBL/GenBank/DDBJ databases">
        <title>Description and complete genome sequence of a novel strain predominating in hypersaline microbial mats and representing a new family of the Bacteriodetes phylum.</title>
        <authorList>
            <person name="Spring S."/>
            <person name="Bunk B."/>
            <person name="Sproer C."/>
            <person name="Klenk H.-P."/>
        </authorList>
    </citation>
    <scope>NUCLEOTIDE SEQUENCE [LARGE SCALE GENOMIC DNA]</scope>
    <source>
        <strain evidence="8 9">L21-Spi-D4</strain>
    </source>
</reference>
<dbReference type="Pfam" id="PF03553">
    <property type="entry name" value="Na_H_antiporter"/>
    <property type="match status" value="1"/>
</dbReference>
<feature type="transmembrane region" description="Helical" evidence="6">
    <location>
        <begin position="146"/>
        <end position="166"/>
    </location>
</feature>
<evidence type="ECO:0000313" key="8">
    <source>
        <dbReference type="EMBL" id="ALO14722.1"/>
    </source>
</evidence>
<feature type="transmembrane region" description="Helical" evidence="6">
    <location>
        <begin position="447"/>
        <end position="465"/>
    </location>
</feature>
<keyword evidence="3 6" id="KW-0812">Transmembrane</keyword>
<evidence type="ECO:0000313" key="9">
    <source>
        <dbReference type="Proteomes" id="UP000064893"/>
    </source>
</evidence>
<keyword evidence="2" id="KW-1003">Cell membrane</keyword>
<evidence type="ECO:0000256" key="1">
    <source>
        <dbReference type="ARBA" id="ARBA00004651"/>
    </source>
</evidence>
<feature type="domain" description="Na+/H+ antiporter NhaC-like C-terminal" evidence="7">
    <location>
        <begin position="157"/>
        <end position="466"/>
    </location>
</feature>
<name>A0A0S2HXH7_9BACT</name>
<feature type="transmembrane region" description="Helical" evidence="6">
    <location>
        <begin position="323"/>
        <end position="344"/>
    </location>
</feature>
<keyword evidence="9" id="KW-1185">Reference proteome</keyword>
<evidence type="ECO:0000256" key="5">
    <source>
        <dbReference type="ARBA" id="ARBA00023136"/>
    </source>
</evidence>
<keyword evidence="4 6" id="KW-1133">Transmembrane helix</keyword>
<evidence type="ECO:0000256" key="3">
    <source>
        <dbReference type="ARBA" id="ARBA00022692"/>
    </source>
</evidence>
<proteinExistence type="predicted"/>
<dbReference type="STRING" id="1307839.L21SP5_01056"/>
<dbReference type="EMBL" id="CP013118">
    <property type="protein sequence ID" value="ALO14722.1"/>
    <property type="molecule type" value="Genomic_DNA"/>
</dbReference>
<dbReference type="AlphaFoldDB" id="A0A0S2HXH7"/>
<dbReference type="KEGG" id="blq:L21SP5_01056"/>
<dbReference type="GO" id="GO:0005886">
    <property type="term" value="C:plasma membrane"/>
    <property type="evidence" value="ECO:0007669"/>
    <property type="project" value="UniProtKB-SubCell"/>
</dbReference>
<dbReference type="RefSeq" id="WP_057952238.1">
    <property type="nucleotide sequence ID" value="NZ_CP013118.1"/>
</dbReference>
<feature type="transmembrane region" description="Helical" evidence="6">
    <location>
        <begin position="286"/>
        <end position="302"/>
    </location>
</feature>
<evidence type="ECO:0000256" key="4">
    <source>
        <dbReference type="ARBA" id="ARBA00022989"/>
    </source>
</evidence>
<feature type="transmembrane region" description="Helical" evidence="6">
    <location>
        <begin position="24"/>
        <end position="47"/>
    </location>
</feature>
<dbReference type="InterPro" id="IPR018461">
    <property type="entry name" value="Na/H_Antiport_NhaC-like_C"/>
</dbReference>
<comment type="subcellular location">
    <subcellularLocation>
        <location evidence="1">Cell membrane</location>
        <topology evidence="1">Multi-pass membrane protein</topology>
    </subcellularLocation>
</comment>
<feature type="transmembrane region" description="Helical" evidence="6">
    <location>
        <begin position="186"/>
        <end position="210"/>
    </location>
</feature>
<dbReference type="Proteomes" id="UP000064893">
    <property type="component" value="Chromosome"/>
</dbReference>
<protein>
    <submittedName>
        <fullName evidence="8">Malate-2H(+)/Na(+)-lactate antiporter</fullName>
    </submittedName>
</protein>
<organism evidence="8 9">
    <name type="scientific">Salinivirga cyanobacteriivorans</name>
    <dbReference type="NCBI Taxonomy" id="1307839"/>
    <lineage>
        <taxon>Bacteria</taxon>
        <taxon>Pseudomonadati</taxon>
        <taxon>Bacteroidota</taxon>
        <taxon>Bacteroidia</taxon>
        <taxon>Bacteroidales</taxon>
        <taxon>Salinivirgaceae</taxon>
        <taxon>Salinivirga</taxon>
    </lineage>
</organism>
<accession>A0A0S2HXH7</accession>
<keyword evidence="5 6" id="KW-0472">Membrane</keyword>
<dbReference type="PANTHER" id="PTHR43478:SF1">
    <property type="entry name" value="NA+_H+ ANTIPORTER NHAC-LIKE C-TERMINAL DOMAIN-CONTAINING PROTEIN"/>
    <property type="match status" value="1"/>
</dbReference>
<gene>
    <name evidence="8" type="primary">mleN_2</name>
    <name evidence="8" type="ORF">L21SP5_01056</name>
</gene>
<feature type="transmembrane region" description="Helical" evidence="6">
    <location>
        <begin position="471"/>
        <end position="489"/>
    </location>
</feature>
<evidence type="ECO:0000256" key="6">
    <source>
        <dbReference type="SAM" id="Phobius"/>
    </source>
</evidence>
<feature type="transmembrane region" description="Helical" evidence="6">
    <location>
        <begin position="67"/>
        <end position="86"/>
    </location>
</feature>
<dbReference type="PANTHER" id="PTHR43478">
    <property type="entry name" value="NA+/H+ ANTIPORTER-RELATED"/>
    <property type="match status" value="1"/>
</dbReference>
<feature type="transmembrane region" description="Helical" evidence="6">
    <location>
        <begin position="364"/>
        <end position="393"/>
    </location>
</feature>
<dbReference type="OrthoDB" id="9762978at2"/>